<dbReference type="InterPro" id="IPR006490">
    <property type="entry name" value="Maj_tail_phi13"/>
</dbReference>
<evidence type="ECO:0000313" key="3">
    <source>
        <dbReference type="Proteomes" id="UP001377804"/>
    </source>
</evidence>
<dbReference type="EMBL" id="JAWMWG010000006">
    <property type="protein sequence ID" value="MEJ6349012.1"/>
    <property type="molecule type" value="Genomic_DNA"/>
</dbReference>
<keyword evidence="3" id="KW-1185">Reference proteome</keyword>
<sequence length="189" mass="20902">MTQNKVSFGLSNVQIALLSDDGTKLNYETPFALPGAVELSLDPEGDSTPFYADNLLFHNMTTNNGYSGKLTIANVTDEFRLRVLGEKVDADGNQVEFSDAQSKPFGMTFQIEGDANATRHVLFNVTAKRPSLSSKTTEDKAEVQSNELTFTAAPDPYTKIPKMKNSNPESETYKNWFNQMPKYQVGGKN</sequence>
<organism evidence="2 3">
    <name type="scientific">Holzapfeliella saturejae</name>
    <dbReference type="NCBI Taxonomy" id="3082953"/>
    <lineage>
        <taxon>Bacteria</taxon>
        <taxon>Bacillati</taxon>
        <taxon>Bacillota</taxon>
        <taxon>Bacilli</taxon>
        <taxon>Lactobacillales</taxon>
        <taxon>Lactobacillaceae</taxon>
        <taxon>Holzapfeliella</taxon>
    </lineage>
</organism>
<reference evidence="2 3" key="1">
    <citation type="submission" date="2023-10" db="EMBL/GenBank/DDBJ databases">
        <title>Holzapfeliella saturejae sp. nov. isolated from Satureja montana flowers.</title>
        <authorList>
            <person name="Alcantara C."/>
            <person name="Zuniga M."/>
            <person name="Landete J.M."/>
            <person name="Monedero V."/>
        </authorList>
    </citation>
    <scope>NUCLEOTIDE SEQUENCE [LARGE SCALE GENOMIC DNA]</scope>
    <source>
        <strain evidence="2 3">He02</strain>
    </source>
</reference>
<name>A0ABU8SHZ5_9LACO</name>
<dbReference type="Proteomes" id="UP001377804">
    <property type="component" value="Unassembled WGS sequence"/>
</dbReference>
<dbReference type="RefSeq" id="WP_339970556.1">
    <property type="nucleotide sequence ID" value="NZ_JAWMWG010000006.1"/>
</dbReference>
<gene>
    <name evidence="2" type="ORF">R4Y45_07235</name>
</gene>
<feature type="compositionally biased region" description="Polar residues" evidence="1">
    <location>
        <begin position="164"/>
        <end position="173"/>
    </location>
</feature>
<accession>A0ABU8SHZ5</accession>
<evidence type="ECO:0000256" key="1">
    <source>
        <dbReference type="SAM" id="MobiDB-lite"/>
    </source>
</evidence>
<comment type="caution">
    <text evidence="2">The sequence shown here is derived from an EMBL/GenBank/DDBJ whole genome shotgun (WGS) entry which is preliminary data.</text>
</comment>
<dbReference type="NCBIfam" id="TIGR01603">
    <property type="entry name" value="maj_tail_phi13"/>
    <property type="match status" value="1"/>
</dbReference>
<protein>
    <submittedName>
        <fullName evidence="2">Phage tail protein</fullName>
    </submittedName>
</protein>
<proteinExistence type="predicted"/>
<evidence type="ECO:0000313" key="2">
    <source>
        <dbReference type="EMBL" id="MEJ6349012.1"/>
    </source>
</evidence>
<feature type="region of interest" description="Disordered" evidence="1">
    <location>
        <begin position="153"/>
        <end position="173"/>
    </location>
</feature>